<organism evidence="4 5">
    <name type="scientific">Psilocybe cf. subviscida</name>
    <dbReference type="NCBI Taxonomy" id="2480587"/>
    <lineage>
        <taxon>Eukaryota</taxon>
        <taxon>Fungi</taxon>
        <taxon>Dikarya</taxon>
        <taxon>Basidiomycota</taxon>
        <taxon>Agaricomycotina</taxon>
        <taxon>Agaricomycetes</taxon>
        <taxon>Agaricomycetidae</taxon>
        <taxon>Agaricales</taxon>
        <taxon>Agaricineae</taxon>
        <taxon>Strophariaceae</taxon>
        <taxon>Psilocybe</taxon>
    </lineage>
</organism>
<dbReference type="PANTHER" id="PTHR43618">
    <property type="entry name" value="7-ALPHA-HYDROXYSTEROID DEHYDROGENASE"/>
    <property type="match status" value="1"/>
</dbReference>
<sequence>MTETAGSVLNGLTAKSLFDLKGVVAVVTGGSSGIGLMISSTLMANGAKVYIVGLDQAQLDSVAKTYNDGASEGMGRLIGVQGDVSKKAEAARVASLIAEREPGGITVLFNNAGITTGPFDRPSFADFSDHKAEKNGVASAYVKALFDAVPEESFTDVFKVNAVGPYWFTIAFLPLFEAWKRSSGTNPAAKKFAPQVIMTSSMNGWTKDAATAGFSYPYMFSKSAVGHAVASLAHELLPLDIRVNGIAPGLFPTEMAAPGSSNNLGIGNIDANSDVAFEVPVNRFCGSRHDMGSLALFLVANWFVNGETVLIDGGTMLKHPSSY</sequence>
<keyword evidence="3" id="KW-0560">Oxidoreductase</keyword>
<gene>
    <name evidence="4" type="ORF">D9619_010936</name>
</gene>
<keyword evidence="5" id="KW-1185">Reference proteome</keyword>
<protein>
    <recommendedName>
        <fullName evidence="6">NAD(P)-binding protein</fullName>
    </recommendedName>
</protein>
<dbReference type="OrthoDB" id="3819888at2759"/>
<evidence type="ECO:0000313" key="5">
    <source>
        <dbReference type="Proteomes" id="UP000567179"/>
    </source>
</evidence>
<comment type="caution">
    <text evidence="4">The sequence shown here is derived from an EMBL/GenBank/DDBJ whole genome shotgun (WGS) entry which is preliminary data.</text>
</comment>
<dbReference type="InterPro" id="IPR036291">
    <property type="entry name" value="NAD(P)-bd_dom_sf"/>
</dbReference>
<dbReference type="GO" id="GO:0016491">
    <property type="term" value="F:oxidoreductase activity"/>
    <property type="evidence" value="ECO:0007669"/>
    <property type="project" value="UniProtKB-KW"/>
</dbReference>
<keyword evidence="2" id="KW-0521">NADP</keyword>
<dbReference type="Gene3D" id="3.40.50.720">
    <property type="entry name" value="NAD(P)-binding Rossmann-like Domain"/>
    <property type="match status" value="1"/>
</dbReference>
<dbReference type="AlphaFoldDB" id="A0A8H5BA32"/>
<evidence type="ECO:0000313" key="4">
    <source>
        <dbReference type="EMBL" id="KAF5318653.1"/>
    </source>
</evidence>
<dbReference type="PANTHER" id="PTHR43618:SF4">
    <property type="entry name" value="SHORT CHAIN DEHYDROGENASE_REDUCTASE FAMILY (AFU_ORTHOLOGUE AFUA_7G04540)"/>
    <property type="match status" value="1"/>
</dbReference>
<name>A0A8H5BA32_9AGAR</name>
<evidence type="ECO:0000256" key="3">
    <source>
        <dbReference type="ARBA" id="ARBA00023002"/>
    </source>
</evidence>
<comment type="similarity">
    <text evidence="1">Belongs to the short-chain dehydrogenases/reductases (SDR) family.</text>
</comment>
<dbReference type="InterPro" id="IPR002347">
    <property type="entry name" value="SDR_fam"/>
</dbReference>
<evidence type="ECO:0008006" key="6">
    <source>
        <dbReference type="Google" id="ProtNLM"/>
    </source>
</evidence>
<proteinExistence type="inferred from homology"/>
<evidence type="ECO:0000256" key="2">
    <source>
        <dbReference type="ARBA" id="ARBA00022857"/>
    </source>
</evidence>
<dbReference type="EMBL" id="JAACJJ010000030">
    <property type="protein sequence ID" value="KAF5318653.1"/>
    <property type="molecule type" value="Genomic_DNA"/>
</dbReference>
<reference evidence="4 5" key="1">
    <citation type="journal article" date="2020" name="ISME J.">
        <title>Uncovering the hidden diversity of litter-decomposition mechanisms in mushroom-forming fungi.</title>
        <authorList>
            <person name="Floudas D."/>
            <person name="Bentzer J."/>
            <person name="Ahren D."/>
            <person name="Johansson T."/>
            <person name="Persson P."/>
            <person name="Tunlid A."/>
        </authorList>
    </citation>
    <scope>NUCLEOTIDE SEQUENCE [LARGE SCALE GENOMIC DNA]</scope>
    <source>
        <strain evidence="4 5">CBS 101986</strain>
    </source>
</reference>
<dbReference type="Proteomes" id="UP000567179">
    <property type="component" value="Unassembled WGS sequence"/>
</dbReference>
<evidence type="ECO:0000256" key="1">
    <source>
        <dbReference type="ARBA" id="ARBA00006484"/>
    </source>
</evidence>
<accession>A0A8H5BA32</accession>
<dbReference type="Pfam" id="PF00106">
    <property type="entry name" value="adh_short"/>
    <property type="match status" value="1"/>
</dbReference>
<dbReference type="SUPFAM" id="SSF51735">
    <property type="entry name" value="NAD(P)-binding Rossmann-fold domains"/>
    <property type="match status" value="1"/>
</dbReference>
<dbReference type="InterPro" id="IPR052178">
    <property type="entry name" value="Sec_Metab_Biosynth_SDR"/>
</dbReference>
<dbReference type="PRINTS" id="PR00081">
    <property type="entry name" value="GDHRDH"/>
</dbReference>